<evidence type="ECO:0000256" key="2">
    <source>
        <dbReference type="ARBA" id="ARBA00022679"/>
    </source>
</evidence>
<dbReference type="PANTHER" id="PTHR37419">
    <property type="entry name" value="SERINE/THREONINE-PROTEIN KINASE TOXIN HIPA"/>
    <property type="match status" value="1"/>
</dbReference>
<evidence type="ECO:0000313" key="7">
    <source>
        <dbReference type="Proteomes" id="UP000319980"/>
    </source>
</evidence>
<comment type="similarity">
    <text evidence="1">Belongs to the HipA Ser/Thr kinase family.</text>
</comment>
<evidence type="ECO:0000259" key="5">
    <source>
        <dbReference type="Pfam" id="PF13657"/>
    </source>
</evidence>
<protein>
    <submittedName>
        <fullName evidence="6">Type II toxin-antitoxin system HipA family toxin</fullName>
    </submittedName>
</protein>
<dbReference type="Pfam" id="PF13657">
    <property type="entry name" value="Couple_hipA"/>
    <property type="match status" value="1"/>
</dbReference>
<keyword evidence="7" id="KW-1185">Reference proteome</keyword>
<keyword evidence="3" id="KW-0418">Kinase</keyword>
<sequence>MTDATVRLWGRDIGAVSWLDDRELAVFQYMPDFVESGIQLAPIMMPLAPEPYEFPGLPGEAFKGLPGMLADSLPDKFGHALIDAWLVAQGRSAGSFNPVERLCYIGTRGMGALEFHPSLSRGAGRSRKVEIDALVRLANDVLDHRQQLAGHLQGGDDHEALEDILRVGTSAGGARAKAVLAWNEETGEFRSGQVKAGEGFAYWLLKFDGISNNRDKELADPQGFGLVEYGFHLLAVAAGIDMSECRIHREGGRAHFMTRRFDRDARGRKLHMQSLAAMRHFDFNAAGAYSYEQAVETIRRLDLPRLDVEQQFRRAVLNVLIRNQDDHVKNIAFLMNRNGEWRLSPAFDVSYAYNPDGSWTHRHQMSLNGKQDHFEMMDLVEFGAFCGLKPAKGRGIVEEIHAQVDRWMDFAGQAGVPEGMAARIDRALRREIVA</sequence>
<feature type="domain" description="HipA-like C-terminal" evidence="4">
    <location>
        <begin position="169"/>
        <end position="406"/>
    </location>
</feature>
<reference evidence="6 7" key="1">
    <citation type="journal article" date="2008" name="Int. J. Syst. Evol. Microbiol.">
        <title>Luteimonas marina sp. nov., isolated from seawater.</title>
        <authorList>
            <person name="Baik K.S."/>
            <person name="Park S.C."/>
            <person name="Kim M.S."/>
            <person name="Kim E.M."/>
            <person name="Park C."/>
            <person name="Chun J."/>
            <person name="Seong C.N."/>
        </authorList>
    </citation>
    <scope>NUCLEOTIDE SEQUENCE [LARGE SCALE GENOMIC DNA]</scope>
    <source>
        <strain evidence="6 7">FR1330</strain>
    </source>
</reference>
<organism evidence="6 7">
    <name type="scientific">Luteimonas marina</name>
    <dbReference type="NCBI Taxonomy" id="488485"/>
    <lineage>
        <taxon>Bacteria</taxon>
        <taxon>Pseudomonadati</taxon>
        <taxon>Pseudomonadota</taxon>
        <taxon>Gammaproteobacteria</taxon>
        <taxon>Lysobacterales</taxon>
        <taxon>Lysobacteraceae</taxon>
        <taxon>Luteimonas</taxon>
    </lineage>
</organism>
<dbReference type="PANTHER" id="PTHR37419:SF8">
    <property type="entry name" value="TOXIN YJJJ"/>
    <property type="match status" value="1"/>
</dbReference>
<dbReference type="InterPro" id="IPR012893">
    <property type="entry name" value="HipA-like_C"/>
</dbReference>
<dbReference type="InterPro" id="IPR017508">
    <property type="entry name" value="HipA_N1"/>
</dbReference>
<gene>
    <name evidence="6" type="ORF">FQY83_17175</name>
</gene>
<evidence type="ECO:0000256" key="3">
    <source>
        <dbReference type="ARBA" id="ARBA00022777"/>
    </source>
</evidence>
<dbReference type="Pfam" id="PF07804">
    <property type="entry name" value="HipA_C"/>
    <property type="match status" value="1"/>
</dbReference>
<comment type="caution">
    <text evidence="6">The sequence shown here is derived from an EMBL/GenBank/DDBJ whole genome shotgun (WGS) entry which is preliminary data.</text>
</comment>
<evidence type="ECO:0000256" key="1">
    <source>
        <dbReference type="ARBA" id="ARBA00010164"/>
    </source>
</evidence>
<accession>A0A5C5TVN9</accession>
<dbReference type="GO" id="GO:0005829">
    <property type="term" value="C:cytosol"/>
    <property type="evidence" value="ECO:0007669"/>
    <property type="project" value="TreeGrafter"/>
</dbReference>
<dbReference type="AlphaFoldDB" id="A0A5C5TVN9"/>
<evidence type="ECO:0000313" key="6">
    <source>
        <dbReference type="EMBL" id="TWT17280.1"/>
    </source>
</evidence>
<dbReference type="OrthoDB" id="9805913at2"/>
<dbReference type="InterPro" id="IPR052028">
    <property type="entry name" value="HipA_Ser/Thr_kinase"/>
</dbReference>
<dbReference type="Gene3D" id="1.10.1070.20">
    <property type="match status" value="1"/>
</dbReference>
<keyword evidence="2" id="KW-0808">Transferase</keyword>
<dbReference type="EMBL" id="VOHK01000011">
    <property type="protein sequence ID" value="TWT17280.1"/>
    <property type="molecule type" value="Genomic_DNA"/>
</dbReference>
<name>A0A5C5TVN9_9GAMM</name>
<proteinExistence type="inferred from homology"/>
<evidence type="ECO:0000259" key="4">
    <source>
        <dbReference type="Pfam" id="PF07804"/>
    </source>
</evidence>
<feature type="domain" description="HipA N-terminal subdomain 1" evidence="5">
    <location>
        <begin position="5"/>
        <end position="115"/>
    </location>
</feature>
<dbReference type="RefSeq" id="WP_146389404.1">
    <property type="nucleotide sequence ID" value="NZ_VOHK01000011.1"/>
</dbReference>
<dbReference type="Proteomes" id="UP000319980">
    <property type="component" value="Unassembled WGS sequence"/>
</dbReference>
<dbReference type="GO" id="GO:0004674">
    <property type="term" value="F:protein serine/threonine kinase activity"/>
    <property type="evidence" value="ECO:0007669"/>
    <property type="project" value="TreeGrafter"/>
</dbReference>